<name>A0A2V1E7W7_9PLEO</name>
<feature type="region of interest" description="Disordered" evidence="1">
    <location>
        <begin position="1"/>
        <end position="263"/>
    </location>
</feature>
<feature type="compositionally biased region" description="Polar residues" evidence="1">
    <location>
        <begin position="126"/>
        <end position="144"/>
    </location>
</feature>
<reference evidence="2 3" key="1">
    <citation type="journal article" date="2018" name="Sci. Rep.">
        <title>Comparative genomics provides insights into the lifestyle and reveals functional heterogeneity of dark septate endophytic fungi.</title>
        <authorList>
            <person name="Knapp D.G."/>
            <person name="Nemeth J.B."/>
            <person name="Barry K."/>
            <person name="Hainaut M."/>
            <person name="Henrissat B."/>
            <person name="Johnson J."/>
            <person name="Kuo A."/>
            <person name="Lim J.H.P."/>
            <person name="Lipzen A."/>
            <person name="Nolan M."/>
            <person name="Ohm R.A."/>
            <person name="Tamas L."/>
            <person name="Grigoriev I.V."/>
            <person name="Spatafora J.W."/>
            <person name="Nagy L.G."/>
            <person name="Kovacs G.M."/>
        </authorList>
    </citation>
    <scope>NUCLEOTIDE SEQUENCE [LARGE SCALE GENOMIC DNA]</scope>
    <source>
        <strain evidence="2 3">DSE2036</strain>
    </source>
</reference>
<feature type="compositionally biased region" description="Polar residues" evidence="1">
    <location>
        <begin position="88"/>
        <end position="113"/>
    </location>
</feature>
<feature type="compositionally biased region" description="Polar residues" evidence="1">
    <location>
        <begin position="231"/>
        <end position="244"/>
    </location>
</feature>
<evidence type="ECO:0000313" key="2">
    <source>
        <dbReference type="EMBL" id="PVI06611.1"/>
    </source>
</evidence>
<organism evidence="2 3">
    <name type="scientific">Periconia macrospinosa</name>
    <dbReference type="NCBI Taxonomy" id="97972"/>
    <lineage>
        <taxon>Eukaryota</taxon>
        <taxon>Fungi</taxon>
        <taxon>Dikarya</taxon>
        <taxon>Ascomycota</taxon>
        <taxon>Pezizomycotina</taxon>
        <taxon>Dothideomycetes</taxon>
        <taxon>Pleosporomycetidae</taxon>
        <taxon>Pleosporales</taxon>
        <taxon>Massarineae</taxon>
        <taxon>Periconiaceae</taxon>
        <taxon>Periconia</taxon>
    </lineage>
</organism>
<feature type="compositionally biased region" description="Polar residues" evidence="1">
    <location>
        <begin position="151"/>
        <end position="175"/>
    </location>
</feature>
<evidence type="ECO:0000313" key="3">
    <source>
        <dbReference type="Proteomes" id="UP000244855"/>
    </source>
</evidence>
<accession>A0A2V1E7W7</accession>
<dbReference type="Proteomes" id="UP000244855">
    <property type="component" value="Unassembled WGS sequence"/>
</dbReference>
<gene>
    <name evidence="2" type="ORF">DM02DRAFT_638649</name>
</gene>
<protein>
    <submittedName>
        <fullName evidence="2">Uncharacterized protein</fullName>
    </submittedName>
</protein>
<evidence type="ECO:0000256" key="1">
    <source>
        <dbReference type="SAM" id="MobiDB-lite"/>
    </source>
</evidence>
<dbReference type="OrthoDB" id="5429993at2759"/>
<feature type="compositionally biased region" description="Basic and acidic residues" evidence="1">
    <location>
        <begin position="247"/>
        <end position="258"/>
    </location>
</feature>
<feature type="compositionally biased region" description="Polar residues" evidence="1">
    <location>
        <begin position="51"/>
        <end position="76"/>
    </location>
</feature>
<dbReference type="AlphaFoldDB" id="A0A2V1E7W7"/>
<feature type="compositionally biased region" description="Low complexity" evidence="1">
    <location>
        <begin position="194"/>
        <end position="209"/>
    </location>
</feature>
<feature type="compositionally biased region" description="Basic and acidic residues" evidence="1">
    <location>
        <begin position="177"/>
        <end position="189"/>
    </location>
</feature>
<sequence>MPIPTLASSLKLRSLRRAGREPTNSNSATYNAGDEQKRRSFLPQRGLPKVTSRSDAITETPSAKLQSRDTPTNAKEPSNERMPAPPQQHVNTSGVQTSRSRPQSLYQPRTINQDAIVERDEANASHLGNRNSKPLPSARLQRSASLRHPEASNQTTQSTNNRSHIRTRSTATALSKGSREVAPYKERPRSLVVAPSHSTTATAPRASARLESLNRSSSTRAKPEQARGPTAATTEPASSDASHSQAKRREATKEEPRKLARPAFSTLQQHFTPRKTGKAATSTFLNPPPDISVTHLPPEIMILQSELLQLHLLHATSAQIGKQWELSAEQTLRAKFDEVASLYQVMREYERHGVEQKNLQALRDWNQATMSSGLVKHLQVLSGPLNEVPTLLDAGGRYDELVRHFEQWMAQVEEIRLLRNSSIAGGLSEIGSIEGLGDWWKEENQVLTRKLTSFLRDLDGLQMPAPGSSIAYIVTICKQLLDGLVSELQIMQAINSDVVAREEQWIEDRLQMIAQDIGVMLGSSEDNEAWRF</sequence>
<keyword evidence="3" id="KW-1185">Reference proteome</keyword>
<proteinExistence type="predicted"/>
<dbReference type="EMBL" id="KZ805308">
    <property type="protein sequence ID" value="PVI06611.1"/>
    <property type="molecule type" value="Genomic_DNA"/>
</dbReference>
<dbReference type="STRING" id="97972.A0A2V1E7W7"/>